<keyword evidence="9" id="KW-1185">Reference proteome</keyword>
<comment type="catalytic activity">
    <reaction evidence="6">
        <text>2 R'C(R)SH + O2 = R'C(R)S-S(R)CR' + H2O2</text>
        <dbReference type="Rhea" id="RHEA:17357"/>
        <dbReference type="ChEBI" id="CHEBI:15379"/>
        <dbReference type="ChEBI" id="CHEBI:16240"/>
        <dbReference type="ChEBI" id="CHEBI:16520"/>
        <dbReference type="ChEBI" id="CHEBI:17412"/>
        <dbReference type="EC" id="1.8.3.2"/>
    </reaction>
</comment>
<protein>
    <recommendedName>
        <fullName evidence="6">Sulfhydryl oxidase</fullName>
        <ecNumber evidence="6">1.8.3.2</ecNumber>
    </recommendedName>
</protein>
<evidence type="ECO:0000256" key="1">
    <source>
        <dbReference type="ARBA" id="ARBA00001974"/>
    </source>
</evidence>
<dbReference type="SUPFAM" id="SSF69000">
    <property type="entry name" value="FAD-dependent thiol oxidase"/>
    <property type="match status" value="1"/>
</dbReference>
<dbReference type="InterPro" id="IPR039799">
    <property type="entry name" value="ALR/ERV"/>
</dbReference>
<name>A0AAN6TDE7_9PEZI</name>
<dbReference type="Gene3D" id="1.20.120.310">
    <property type="entry name" value="ERV/ALR sulfhydryl oxidase domain"/>
    <property type="match status" value="1"/>
</dbReference>
<evidence type="ECO:0000256" key="5">
    <source>
        <dbReference type="ARBA" id="ARBA00023157"/>
    </source>
</evidence>
<sequence>MARRQHITLTLVGVLLFITLTYFMSSGSNSQYVKADESWISTGHTSSPGTSGSGAVPGISESILTGGSIAPKLENATIKAELGRASWKLLHTMMARFPEQPTPDDRLALQTYIQLFARLYPCGDCAAHFQKLLAKYPPQTSSRNAAAGWACYVHNQVNKRLKKPEFDCNNIGDFYDCGCGDEKKNNGGDLKERAGVSLEREEGLIRGG</sequence>
<dbReference type="EC" id="1.8.3.2" evidence="6"/>
<feature type="domain" description="ERV/ALR sulfhydryl oxidase" evidence="7">
    <location>
        <begin position="75"/>
        <end position="175"/>
    </location>
</feature>
<dbReference type="GO" id="GO:0005739">
    <property type="term" value="C:mitochondrion"/>
    <property type="evidence" value="ECO:0007669"/>
    <property type="project" value="TreeGrafter"/>
</dbReference>
<accession>A0AAN6TDE7</accession>
<dbReference type="GO" id="GO:0050660">
    <property type="term" value="F:flavin adenine dinucleotide binding"/>
    <property type="evidence" value="ECO:0007669"/>
    <property type="project" value="TreeGrafter"/>
</dbReference>
<reference evidence="8" key="2">
    <citation type="submission" date="2023-05" db="EMBL/GenBank/DDBJ databases">
        <authorList>
            <consortium name="Lawrence Berkeley National Laboratory"/>
            <person name="Steindorff A."/>
            <person name="Hensen N."/>
            <person name="Bonometti L."/>
            <person name="Westerberg I."/>
            <person name="Brannstrom I.O."/>
            <person name="Guillou S."/>
            <person name="Cros-Aarteil S."/>
            <person name="Calhoun S."/>
            <person name="Haridas S."/>
            <person name="Kuo A."/>
            <person name="Mondo S."/>
            <person name="Pangilinan J."/>
            <person name="Riley R."/>
            <person name="Labutti K."/>
            <person name="Andreopoulos B."/>
            <person name="Lipzen A."/>
            <person name="Chen C."/>
            <person name="Yanf M."/>
            <person name="Daum C."/>
            <person name="Ng V."/>
            <person name="Clum A."/>
            <person name="Ohm R."/>
            <person name="Martin F."/>
            <person name="Silar P."/>
            <person name="Natvig D."/>
            <person name="Lalanne C."/>
            <person name="Gautier V."/>
            <person name="Ament-Velasquez S.L."/>
            <person name="Kruys A."/>
            <person name="Hutchinson M.I."/>
            <person name="Powell A.J."/>
            <person name="Barry K."/>
            <person name="Miller A.N."/>
            <person name="Grigoriev I.V."/>
            <person name="Debuchy R."/>
            <person name="Gladieux P."/>
            <person name="Thoren M.H."/>
            <person name="Johannesson H."/>
        </authorList>
    </citation>
    <scope>NUCLEOTIDE SEQUENCE</scope>
    <source>
        <strain evidence="8">CBS 508.74</strain>
    </source>
</reference>
<proteinExistence type="predicted"/>
<reference evidence="8" key="1">
    <citation type="journal article" date="2023" name="Mol. Phylogenet. Evol.">
        <title>Genome-scale phylogeny and comparative genomics of the fungal order Sordariales.</title>
        <authorList>
            <person name="Hensen N."/>
            <person name="Bonometti L."/>
            <person name="Westerberg I."/>
            <person name="Brannstrom I.O."/>
            <person name="Guillou S."/>
            <person name="Cros-Aarteil S."/>
            <person name="Calhoun S."/>
            <person name="Haridas S."/>
            <person name="Kuo A."/>
            <person name="Mondo S."/>
            <person name="Pangilinan J."/>
            <person name="Riley R."/>
            <person name="LaButti K."/>
            <person name="Andreopoulos B."/>
            <person name="Lipzen A."/>
            <person name="Chen C."/>
            <person name="Yan M."/>
            <person name="Daum C."/>
            <person name="Ng V."/>
            <person name="Clum A."/>
            <person name="Steindorff A."/>
            <person name="Ohm R.A."/>
            <person name="Martin F."/>
            <person name="Silar P."/>
            <person name="Natvig D.O."/>
            <person name="Lalanne C."/>
            <person name="Gautier V."/>
            <person name="Ament-Velasquez S.L."/>
            <person name="Kruys A."/>
            <person name="Hutchinson M.I."/>
            <person name="Powell A.J."/>
            <person name="Barry K."/>
            <person name="Miller A.N."/>
            <person name="Grigoriev I.V."/>
            <person name="Debuchy R."/>
            <person name="Gladieux P."/>
            <person name="Hiltunen Thoren M."/>
            <person name="Johannesson H."/>
        </authorList>
    </citation>
    <scope>NUCLEOTIDE SEQUENCE</scope>
    <source>
        <strain evidence="8">CBS 508.74</strain>
    </source>
</reference>
<keyword evidence="4 6" id="KW-0560">Oxidoreductase</keyword>
<evidence type="ECO:0000313" key="8">
    <source>
        <dbReference type="EMBL" id="KAK4112376.1"/>
    </source>
</evidence>
<dbReference type="Pfam" id="PF04777">
    <property type="entry name" value="Evr1_Alr"/>
    <property type="match status" value="1"/>
</dbReference>
<organism evidence="8 9">
    <name type="scientific">Canariomyces notabilis</name>
    <dbReference type="NCBI Taxonomy" id="2074819"/>
    <lineage>
        <taxon>Eukaryota</taxon>
        <taxon>Fungi</taxon>
        <taxon>Dikarya</taxon>
        <taxon>Ascomycota</taxon>
        <taxon>Pezizomycotina</taxon>
        <taxon>Sordariomycetes</taxon>
        <taxon>Sordariomycetidae</taxon>
        <taxon>Sordariales</taxon>
        <taxon>Chaetomiaceae</taxon>
        <taxon>Canariomyces</taxon>
    </lineage>
</organism>
<dbReference type="Proteomes" id="UP001302812">
    <property type="component" value="Unassembled WGS sequence"/>
</dbReference>
<evidence type="ECO:0000259" key="7">
    <source>
        <dbReference type="PROSITE" id="PS51324"/>
    </source>
</evidence>
<keyword evidence="3 6" id="KW-0274">FAD</keyword>
<dbReference type="PANTHER" id="PTHR12645">
    <property type="entry name" value="ALR/ERV"/>
    <property type="match status" value="1"/>
</dbReference>
<keyword evidence="2 6" id="KW-0285">Flavoprotein</keyword>
<evidence type="ECO:0000256" key="2">
    <source>
        <dbReference type="ARBA" id="ARBA00022630"/>
    </source>
</evidence>
<evidence type="ECO:0000256" key="3">
    <source>
        <dbReference type="ARBA" id="ARBA00022827"/>
    </source>
</evidence>
<dbReference type="InterPro" id="IPR017905">
    <property type="entry name" value="ERV/ALR_sulphydryl_oxidase"/>
</dbReference>
<evidence type="ECO:0000256" key="6">
    <source>
        <dbReference type="RuleBase" id="RU371123"/>
    </source>
</evidence>
<evidence type="ECO:0000256" key="4">
    <source>
        <dbReference type="ARBA" id="ARBA00023002"/>
    </source>
</evidence>
<dbReference type="AlphaFoldDB" id="A0AAN6TDE7"/>
<dbReference type="PROSITE" id="PS51324">
    <property type="entry name" value="ERV_ALR"/>
    <property type="match status" value="1"/>
</dbReference>
<dbReference type="GO" id="GO:0016971">
    <property type="term" value="F:flavin-dependent sulfhydryl oxidase activity"/>
    <property type="evidence" value="ECO:0007669"/>
    <property type="project" value="InterPro"/>
</dbReference>
<dbReference type="GeneID" id="89939278"/>
<keyword evidence="5" id="KW-1015">Disulfide bond</keyword>
<comment type="caution">
    <text evidence="8">The sequence shown here is derived from an EMBL/GenBank/DDBJ whole genome shotgun (WGS) entry which is preliminary data.</text>
</comment>
<dbReference type="RefSeq" id="XP_064669946.1">
    <property type="nucleotide sequence ID" value="XM_064815153.1"/>
</dbReference>
<dbReference type="PANTHER" id="PTHR12645:SF1">
    <property type="entry name" value="FAD-LINKED SULFHYDRYL OXIDASE ERV2"/>
    <property type="match status" value="1"/>
</dbReference>
<evidence type="ECO:0000313" key="9">
    <source>
        <dbReference type="Proteomes" id="UP001302812"/>
    </source>
</evidence>
<dbReference type="FunFam" id="1.20.120.310:FF:000002">
    <property type="entry name" value="Sulfhydryl oxidase"/>
    <property type="match status" value="1"/>
</dbReference>
<comment type="cofactor">
    <cofactor evidence="1 6">
        <name>FAD</name>
        <dbReference type="ChEBI" id="CHEBI:57692"/>
    </cofactor>
</comment>
<dbReference type="InterPro" id="IPR036774">
    <property type="entry name" value="ERV/ALR_sulphydryl_oxid_sf"/>
</dbReference>
<gene>
    <name evidence="8" type="ORF">N656DRAFT_779239</name>
</gene>
<dbReference type="EMBL" id="MU853342">
    <property type="protein sequence ID" value="KAK4112376.1"/>
    <property type="molecule type" value="Genomic_DNA"/>
</dbReference>